<dbReference type="GO" id="GO:0051415">
    <property type="term" value="P:microtubule nucleation by interphase microtubule organizing center"/>
    <property type="evidence" value="ECO:0007669"/>
    <property type="project" value="TreeGrafter"/>
</dbReference>
<dbReference type="Proteomes" id="UP000596660">
    <property type="component" value="Unplaced"/>
</dbReference>
<keyword evidence="3" id="KW-0963">Cytoplasm</keyword>
<dbReference type="PANTHER" id="PTHR28520">
    <property type="entry name" value="MITOTIC-SPINDLE ORGANIZING PROTEIN 1"/>
    <property type="match status" value="1"/>
</dbReference>
<dbReference type="AlphaFoldDB" id="A0A803MJ44"/>
<dbReference type="GO" id="GO:0031021">
    <property type="term" value="C:interphase microtubule organizing center"/>
    <property type="evidence" value="ECO:0007669"/>
    <property type="project" value="TreeGrafter"/>
</dbReference>
<dbReference type="PANTHER" id="PTHR28520:SF2">
    <property type="entry name" value="MITOTIC-SPINDLE ORGANIZING PROTEIN 1"/>
    <property type="match status" value="1"/>
</dbReference>
<proteinExistence type="inferred from homology"/>
<dbReference type="EnsemblPlants" id="AUR62030290-RA">
    <property type="protein sequence ID" value="AUR62030290-RA:cds"/>
    <property type="gene ID" value="AUR62030290"/>
</dbReference>
<reference evidence="6" key="1">
    <citation type="journal article" date="2017" name="Nature">
        <title>The genome of Chenopodium quinoa.</title>
        <authorList>
            <person name="Jarvis D.E."/>
            <person name="Ho Y.S."/>
            <person name="Lightfoot D.J."/>
            <person name="Schmoeckel S.M."/>
            <person name="Li B."/>
            <person name="Borm T.J.A."/>
            <person name="Ohyanagi H."/>
            <person name="Mineta K."/>
            <person name="Michell C.T."/>
            <person name="Saber N."/>
            <person name="Kharbatia N.M."/>
            <person name="Rupper R.R."/>
            <person name="Sharp A.R."/>
            <person name="Dally N."/>
            <person name="Boughton B.A."/>
            <person name="Woo Y.H."/>
            <person name="Gao G."/>
            <person name="Schijlen E.G.W.M."/>
            <person name="Guo X."/>
            <person name="Momin A.A."/>
            <person name="Negrao S."/>
            <person name="Al-Babili S."/>
            <person name="Gehring C."/>
            <person name="Roessner U."/>
            <person name="Jung C."/>
            <person name="Murphy K."/>
            <person name="Arold S.T."/>
            <person name="Gojobori T."/>
            <person name="van der Linden C.G."/>
            <person name="van Loo E.N."/>
            <person name="Jellen E.N."/>
            <person name="Maughan P.J."/>
            <person name="Tester M."/>
        </authorList>
    </citation>
    <scope>NUCLEOTIDE SEQUENCE [LARGE SCALE GENOMIC DNA]</scope>
    <source>
        <strain evidence="6">cv. PI 614886</strain>
    </source>
</reference>
<accession>A0A803MJ44</accession>
<dbReference type="GO" id="GO:0005819">
    <property type="term" value="C:spindle"/>
    <property type="evidence" value="ECO:0007669"/>
    <property type="project" value="TreeGrafter"/>
</dbReference>
<evidence type="ECO:0000256" key="1">
    <source>
        <dbReference type="ARBA" id="ARBA00004267"/>
    </source>
</evidence>
<keyword evidence="4" id="KW-0206">Cytoskeleton</keyword>
<evidence type="ECO:0000313" key="6">
    <source>
        <dbReference type="EnsemblPlants" id="AUR62030290-RA:cds"/>
    </source>
</evidence>
<evidence type="ECO:0000256" key="3">
    <source>
        <dbReference type="ARBA" id="ARBA00022490"/>
    </source>
</evidence>
<dbReference type="GO" id="GO:0000931">
    <property type="term" value="C:gamma-tubulin ring complex"/>
    <property type="evidence" value="ECO:0007669"/>
    <property type="project" value="InterPro"/>
</dbReference>
<protein>
    <submittedName>
        <fullName evidence="6">Uncharacterized protein</fullName>
    </submittedName>
</protein>
<dbReference type="InterPro" id="IPR022214">
    <property type="entry name" value="MZT1"/>
</dbReference>
<reference evidence="6" key="2">
    <citation type="submission" date="2021-03" db="UniProtKB">
        <authorList>
            <consortium name="EnsemblPlants"/>
        </authorList>
    </citation>
    <scope>IDENTIFICATION</scope>
</reference>
<dbReference type="GO" id="GO:0090307">
    <property type="term" value="P:mitotic spindle assembly"/>
    <property type="evidence" value="ECO:0007669"/>
    <property type="project" value="TreeGrafter"/>
</dbReference>
<dbReference type="Gramene" id="AUR62030290-RA">
    <property type="protein sequence ID" value="AUR62030290-RA:cds"/>
    <property type="gene ID" value="AUR62030290"/>
</dbReference>
<name>A0A803MJ44_CHEQI</name>
<comment type="subcellular location">
    <subcellularLocation>
        <location evidence="1">Cytoplasm</location>
        <location evidence="1">Cytoskeleton</location>
        <location evidence="1">Microtubule organizing center</location>
    </subcellularLocation>
</comment>
<organism evidence="6 7">
    <name type="scientific">Chenopodium quinoa</name>
    <name type="common">Quinoa</name>
    <dbReference type="NCBI Taxonomy" id="63459"/>
    <lineage>
        <taxon>Eukaryota</taxon>
        <taxon>Viridiplantae</taxon>
        <taxon>Streptophyta</taxon>
        <taxon>Embryophyta</taxon>
        <taxon>Tracheophyta</taxon>
        <taxon>Spermatophyta</taxon>
        <taxon>Magnoliopsida</taxon>
        <taxon>eudicotyledons</taxon>
        <taxon>Gunneridae</taxon>
        <taxon>Pentapetalae</taxon>
        <taxon>Caryophyllales</taxon>
        <taxon>Chenopodiaceae</taxon>
        <taxon>Chenopodioideae</taxon>
        <taxon>Atripliceae</taxon>
        <taxon>Chenopodium</taxon>
    </lineage>
</organism>
<comment type="similarity">
    <text evidence="2">Belongs to the MOZART1 family.</text>
</comment>
<dbReference type="GO" id="GO:0033566">
    <property type="term" value="P:gamma-tubulin complex localization"/>
    <property type="evidence" value="ECO:0007669"/>
    <property type="project" value="InterPro"/>
</dbReference>
<evidence type="ECO:0000313" key="7">
    <source>
        <dbReference type="Proteomes" id="UP000596660"/>
    </source>
</evidence>
<evidence type="ECO:0000256" key="4">
    <source>
        <dbReference type="ARBA" id="ARBA00023212"/>
    </source>
</evidence>
<sequence length="130" mass="13998">MNPSTKANLHDESIKSDQSSSLPSQQPPPPVHQNDADEEDESVKQLGDCSSLYLSLQMDSEAARTARDSLELAFQMSNILETGLDRHSLSVLIALCDLGLNPEAVAAVVKELRREPPPSSTIPPDAPAHS</sequence>
<dbReference type="Pfam" id="PF12554">
    <property type="entry name" value="MOZART1"/>
    <property type="match status" value="1"/>
</dbReference>
<keyword evidence="7" id="KW-1185">Reference proteome</keyword>
<feature type="region of interest" description="Disordered" evidence="5">
    <location>
        <begin position="1"/>
        <end position="45"/>
    </location>
</feature>
<evidence type="ECO:0000256" key="5">
    <source>
        <dbReference type="SAM" id="MobiDB-lite"/>
    </source>
</evidence>
<evidence type="ECO:0000256" key="2">
    <source>
        <dbReference type="ARBA" id="ARBA00011015"/>
    </source>
</evidence>